<dbReference type="Gene3D" id="1.10.620.20">
    <property type="entry name" value="Ribonucleotide Reductase, subunit A"/>
    <property type="match status" value="1"/>
</dbReference>
<comment type="similarity">
    <text evidence="2 11">Belongs to the cation transport ATPase (P-type) (TC 3.A.3) family. Type IB subfamily.</text>
</comment>
<dbReference type="InterPro" id="IPR023299">
    <property type="entry name" value="ATPase_P-typ_cyto_dom_N"/>
</dbReference>
<name>A0A7W8UB93_9HYPH</name>
<dbReference type="InterPro" id="IPR027256">
    <property type="entry name" value="P-typ_ATPase_IB"/>
</dbReference>
<dbReference type="InterPro" id="IPR008250">
    <property type="entry name" value="ATPase_P-typ_transduc_dom_A_sf"/>
</dbReference>
<evidence type="ECO:0000256" key="9">
    <source>
        <dbReference type="ARBA" id="ARBA00022989"/>
    </source>
</evidence>
<feature type="transmembrane region" description="Helical" evidence="11">
    <location>
        <begin position="422"/>
        <end position="445"/>
    </location>
</feature>
<dbReference type="PRINTS" id="PR00943">
    <property type="entry name" value="CUATPASE"/>
</dbReference>
<dbReference type="InterPro" id="IPR036412">
    <property type="entry name" value="HAD-like_sf"/>
</dbReference>
<dbReference type="PROSITE" id="PS00154">
    <property type="entry name" value="ATPASE_E1_E2"/>
    <property type="match status" value="1"/>
</dbReference>
<evidence type="ECO:0000256" key="7">
    <source>
        <dbReference type="ARBA" id="ARBA00022840"/>
    </source>
</evidence>
<dbReference type="CDD" id="cd02094">
    <property type="entry name" value="P-type_ATPase_Cu-like"/>
    <property type="match status" value="1"/>
</dbReference>
<dbReference type="InterPro" id="IPR023214">
    <property type="entry name" value="HAD_sf"/>
</dbReference>
<protein>
    <submittedName>
        <fullName evidence="13">Cu+-exporting ATPase</fullName>
    </submittedName>
</protein>
<sequence>MNNHDSMSDFLFSAHTRDHVHAPQATDKAETAIDPVCGMTVKLNAGKPSLDYQGTIYHFCSQRCHERFGADPWFYLSGHAGNKPKAAKKATLYTCPMDPEIVRDAPGTCPICGMALEPMGAPVEGPNPELVDFTRRFWVSLACAVPLVILSMGPMVGLPIREWIGARIVTYLELLLATPVVLWAARPFFERGWVSLRTGHYNMWTLIMLGVGAAYLYSVVATLLPSLFPMEFGGHHGEVAVYFEAAAVIVTLVFVGQILELRARERTGDAIRALMNLAPKTARRIQPDGTEQDAPLENILAGDHLRIRPGEAVPVDGIVTEGHSSVDESLITGEPLPVEKIVGAEVTGGTINRNGTLVVRAQKVGSDTVLSQIVEMVASAQRSRAPIQKLADRVSGWFVPAVVLVAAAAFVGWLVLGPQPSFAYGLVAAVSVLIIACPCALGLATPISIMTATGRGAQSGVLVREAAALERLAAIDTLIVDKTGTLTEGKPRLTDVLVGPTFPENRLLMLAASLEKASEHPLAEAIVAGARARDVPLVAVSDFEAVNGKGVSGRVDGDRVLAGNAAMLLADVGVDTSAFAGHAEGLRQNGRTALYVAVNGELAGLLALADEIKINAAEAIRALHADGIRVVMATGDSAVTADAVAKALGIDDVAADQLPEDKKALVERLKAEGRVVAMAGDGINDAPALAAADVGIAMGTGADVALESAGITLLKGDLSGIVRARTLSKATLSNIRQNLFFAFAYNAVGVPVAAGLLYPLTGSLLSPMIAAAAMSLSSVSVVVNALRLRRLKL</sequence>
<gene>
    <name evidence="13" type="ORF">GGD55_001568</name>
</gene>
<evidence type="ECO:0000256" key="1">
    <source>
        <dbReference type="ARBA" id="ARBA00004651"/>
    </source>
</evidence>
<dbReference type="InterPro" id="IPR011017">
    <property type="entry name" value="TRASH_dom"/>
</dbReference>
<dbReference type="GO" id="GO:0060003">
    <property type="term" value="P:copper ion export"/>
    <property type="evidence" value="ECO:0007669"/>
    <property type="project" value="UniProtKB-ARBA"/>
</dbReference>
<keyword evidence="9 11" id="KW-1133">Transmembrane helix</keyword>
<dbReference type="PRINTS" id="PR00119">
    <property type="entry name" value="CATATPASE"/>
</dbReference>
<keyword evidence="3 11" id="KW-1003">Cell membrane</keyword>
<evidence type="ECO:0000256" key="2">
    <source>
        <dbReference type="ARBA" id="ARBA00006024"/>
    </source>
</evidence>
<keyword evidence="10 11" id="KW-0472">Membrane</keyword>
<dbReference type="GO" id="GO:0005886">
    <property type="term" value="C:plasma membrane"/>
    <property type="evidence" value="ECO:0007669"/>
    <property type="project" value="UniProtKB-SubCell"/>
</dbReference>
<evidence type="ECO:0000313" key="13">
    <source>
        <dbReference type="EMBL" id="MBB5534885.1"/>
    </source>
</evidence>
<dbReference type="Gene3D" id="3.40.1110.10">
    <property type="entry name" value="Calcium-transporting ATPase, cytoplasmic domain N"/>
    <property type="match status" value="1"/>
</dbReference>
<evidence type="ECO:0000259" key="12">
    <source>
        <dbReference type="SMART" id="SM00746"/>
    </source>
</evidence>
<evidence type="ECO:0000313" key="14">
    <source>
        <dbReference type="Proteomes" id="UP000585507"/>
    </source>
</evidence>
<evidence type="ECO:0000256" key="5">
    <source>
        <dbReference type="ARBA" id="ARBA00022723"/>
    </source>
</evidence>
<accession>A0A7W8UB93</accession>
<dbReference type="SFLD" id="SFLDG00002">
    <property type="entry name" value="C1.7:_P-type_atpase_like"/>
    <property type="match status" value="1"/>
</dbReference>
<dbReference type="SFLD" id="SFLDS00003">
    <property type="entry name" value="Haloacid_Dehalogenase"/>
    <property type="match status" value="1"/>
</dbReference>
<evidence type="ECO:0000256" key="3">
    <source>
        <dbReference type="ARBA" id="ARBA00022475"/>
    </source>
</evidence>
<dbReference type="InterPro" id="IPR012348">
    <property type="entry name" value="RNR-like"/>
</dbReference>
<feature type="transmembrane region" description="Helical" evidence="11">
    <location>
        <begin position="739"/>
        <end position="758"/>
    </location>
</feature>
<dbReference type="InterPro" id="IPR045800">
    <property type="entry name" value="HMBD"/>
</dbReference>
<dbReference type="Pfam" id="PF19335">
    <property type="entry name" value="HMBD"/>
    <property type="match status" value="1"/>
</dbReference>
<comment type="subcellular location">
    <subcellularLocation>
        <location evidence="1">Cell membrane</location>
        <topology evidence="1">Multi-pass membrane protein</topology>
    </subcellularLocation>
</comment>
<dbReference type="Pfam" id="PF04945">
    <property type="entry name" value="YHS"/>
    <property type="match status" value="1"/>
</dbReference>
<dbReference type="GO" id="GO:0043682">
    <property type="term" value="F:P-type divalent copper transporter activity"/>
    <property type="evidence" value="ECO:0007669"/>
    <property type="project" value="TreeGrafter"/>
</dbReference>
<keyword evidence="5 11" id="KW-0479">Metal-binding</keyword>
<dbReference type="PANTHER" id="PTHR43520">
    <property type="entry name" value="ATP7, ISOFORM B"/>
    <property type="match status" value="1"/>
</dbReference>
<feature type="transmembrane region" description="Helical" evidence="11">
    <location>
        <begin position="137"/>
        <end position="158"/>
    </location>
</feature>
<dbReference type="AlphaFoldDB" id="A0A7W8UB93"/>
<keyword evidence="6 11" id="KW-0547">Nucleotide-binding</keyword>
<dbReference type="InterPro" id="IPR007029">
    <property type="entry name" value="YHS_dom"/>
</dbReference>
<dbReference type="Gene3D" id="3.40.50.1000">
    <property type="entry name" value="HAD superfamily/HAD-like"/>
    <property type="match status" value="1"/>
</dbReference>
<dbReference type="SUPFAM" id="SSF81665">
    <property type="entry name" value="Calcium ATPase, transmembrane domain M"/>
    <property type="match status" value="1"/>
</dbReference>
<dbReference type="InterPro" id="IPR023298">
    <property type="entry name" value="ATPase_P-typ_TM_dom_sf"/>
</dbReference>
<evidence type="ECO:0000256" key="4">
    <source>
        <dbReference type="ARBA" id="ARBA00022692"/>
    </source>
</evidence>
<dbReference type="InterPro" id="IPR044492">
    <property type="entry name" value="P_typ_ATPase_HD_dom"/>
</dbReference>
<dbReference type="InterPro" id="IPR059000">
    <property type="entry name" value="ATPase_P-type_domA"/>
</dbReference>
<evidence type="ECO:0000256" key="11">
    <source>
        <dbReference type="RuleBase" id="RU362081"/>
    </source>
</evidence>
<organism evidence="13 14">
    <name type="scientific">Rhizobium giardinii</name>
    <dbReference type="NCBI Taxonomy" id="56731"/>
    <lineage>
        <taxon>Bacteria</taxon>
        <taxon>Pseudomonadati</taxon>
        <taxon>Pseudomonadota</taxon>
        <taxon>Alphaproteobacteria</taxon>
        <taxon>Hyphomicrobiales</taxon>
        <taxon>Rhizobiaceae</taxon>
        <taxon>Rhizobium/Agrobacterium group</taxon>
        <taxon>Rhizobium</taxon>
    </lineage>
</organism>
<keyword evidence="8" id="KW-1278">Translocase</keyword>
<dbReference type="SMART" id="SM00746">
    <property type="entry name" value="TRASH"/>
    <property type="match status" value="1"/>
</dbReference>
<dbReference type="NCBIfam" id="TIGR01494">
    <property type="entry name" value="ATPase_P-type"/>
    <property type="match status" value="1"/>
</dbReference>
<feature type="transmembrane region" description="Helical" evidence="11">
    <location>
        <begin position="394"/>
        <end position="416"/>
    </location>
</feature>
<proteinExistence type="inferred from homology"/>
<dbReference type="Proteomes" id="UP000585507">
    <property type="component" value="Unassembled WGS sequence"/>
</dbReference>
<feature type="domain" description="TRASH" evidence="12">
    <location>
        <begin position="34"/>
        <end position="72"/>
    </location>
</feature>
<evidence type="ECO:0000256" key="6">
    <source>
        <dbReference type="ARBA" id="ARBA00022741"/>
    </source>
</evidence>
<dbReference type="GO" id="GO:0055070">
    <property type="term" value="P:copper ion homeostasis"/>
    <property type="evidence" value="ECO:0007669"/>
    <property type="project" value="TreeGrafter"/>
</dbReference>
<evidence type="ECO:0000256" key="8">
    <source>
        <dbReference type="ARBA" id="ARBA00022967"/>
    </source>
</evidence>
<dbReference type="InterPro" id="IPR018303">
    <property type="entry name" value="ATPase_P-typ_P_site"/>
</dbReference>
<keyword evidence="7 11" id="KW-0067">ATP-binding</keyword>
<dbReference type="Pfam" id="PF00122">
    <property type="entry name" value="E1-E2_ATPase"/>
    <property type="match status" value="1"/>
</dbReference>
<comment type="caution">
    <text evidence="13">The sequence shown here is derived from an EMBL/GenBank/DDBJ whole genome shotgun (WGS) entry which is preliminary data.</text>
</comment>
<dbReference type="NCBIfam" id="TIGR01525">
    <property type="entry name" value="ATPase-IB_hvy"/>
    <property type="match status" value="1"/>
</dbReference>
<reference evidence="13 14" key="1">
    <citation type="submission" date="2020-08" db="EMBL/GenBank/DDBJ databases">
        <title>Genomic Encyclopedia of Type Strains, Phase IV (KMG-V): Genome sequencing to study the core and pangenomes of soil and plant-associated prokaryotes.</title>
        <authorList>
            <person name="Whitman W."/>
        </authorList>
    </citation>
    <scope>NUCLEOTIDE SEQUENCE [LARGE SCALE GENOMIC DNA]</scope>
    <source>
        <strain evidence="13 14">SEMIA 4084</strain>
    </source>
</reference>
<dbReference type="FunFam" id="2.70.150.10:FF:000020">
    <property type="entry name" value="Copper-exporting P-type ATPase A"/>
    <property type="match status" value="1"/>
</dbReference>
<dbReference type="SFLD" id="SFLDF00027">
    <property type="entry name" value="p-type_atpase"/>
    <property type="match status" value="1"/>
</dbReference>
<dbReference type="GO" id="GO:0005524">
    <property type="term" value="F:ATP binding"/>
    <property type="evidence" value="ECO:0007669"/>
    <property type="project" value="UniProtKB-UniRule"/>
</dbReference>
<dbReference type="NCBIfam" id="TIGR01511">
    <property type="entry name" value="ATPase-IB1_Cu"/>
    <property type="match status" value="1"/>
</dbReference>
<dbReference type="Gene3D" id="2.70.150.10">
    <property type="entry name" value="Calcium-transporting ATPase, cytoplasmic transduction domain A"/>
    <property type="match status" value="1"/>
</dbReference>
<feature type="transmembrane region" description="Helical" evidence="11">
    <location>
        <begin position="206"/>
        <end position="228"/>
    </location>
</feature>
<evidence type="ECO:0000256" key="10">
    <source>
        <dbReference type="ARBA" id="ARBA00023136"/>
    </source>
</evidence>
<feature type="transmembrane region" description="Helical" evidence="11">
    <location>
        <begin position="764"/>
        <end position="786"/>
    </location>
</feature>
<dbReference type="SUPFAM" id="SSF56784">
    <property type="entry name" value="HAD-like"/>
    <property type="match status" value="1"/>
</dbReference>
<feature type="transmembrane region" description="Helical" evidence="11">
    <location>
        <begin position="240"/>
        <end position="259"/>
    </location>
</feature>
<dbReference type="PANTHER" id="PTHR43520:SF8">
    <property type="entry name" value="P-TYPE CU(+) TRANSPORTER"/>
    <property type="match status" value="1"/>
</dbReference>
<dbReference type="GO" id="GO:0005507">
    <property type="term" value="F:copper ion binding"/>
    <property type="evidence" value="ECO:0007669"/>
    <property type="project" value="TreeGrafter"/>
</dbReference>
<dbReference type="InterPro" id="IPR001757">
    <property type="entry name" value="P_typ_ATPase"/>
</dbReference>
<keyword evidence="4 11" id="KW-0812">Transmembrane</keyword>
<dbReference type="EMBL" id="JACHBK010000003">
    <property type="protein sequence ID" value="MBB5534885.1"/>
    <property type="molecule type" value="Genomic_DNA"/>
</dbReference>
<feature type="transmembrane region" description="Helical" evidence="11">
    <location>
        <begin position="164"/>
        <end position="185"/>
    </location>
</feature>
<dbReference type="GO" id="GO:0016491">
    <property type="term" value="F:oxidoreductase activity"/>
    <property type="evidence" value="ECO:0007669"/>
    <property type="project" value="InterPro"/>
</dbReference>
<keyword evidence="14" id="KW-1185">Reference proteome</keyword>
<dbReference type="GO" id="GO:0016887">
    <property type="term" value="F:ATP hydrolysis activity"/>
    <property type="evidence" value="ECO:0007669"/>
    <property type="project" value="InterPro"/>
</dbReference>
<dbReference type="SUPFAM" id="SSF81653">
    <property type="entry name" value="Calcium ATPase, transduction domain A"/>
    <property type="match status" value="1"/>
</dbReference>
<dbReference type="Pfam" id="PF00702">
    <property type="entry name" value="Hydrolase"/>
    <property type="match status" value="1"/>
</dbReference>